<protein>
    <submittedName>
        <fullName evidence="2">Ubiquitin-protein ligase</fullName>
    </submittedName>
</protein>
<accession>M1DEC2</accession>
<organism evidence="2 3">
    <name type="scientific">Solanum tuberosum</name>
    <name type="common">Potato</name>
    <dbReference type="NCBI Taxonomy" id="4113"/>
    <lineage>
        <taxon>Eukaryota</taxon>
        <taxon>Viridiplantae</taxon>
        <taxon>Streptophyta</taxon>
        <taxon>Embryophyta</taxon>
        <taxon>Tracheophyta</taxon>
        <taxon>Spermatophyta</taxon>
        <taxon>Magnoliopsida</taxon>
        <taxon>eudicotyledons</taxon>
        <taxon>Gunneridae</taxon>
        <taxon>Pentapetalae</taxon>
        <taxon>asterids</taxon>
        <taxon>lamiids</taxon>
        <taxon>Solanales</taxon>
        <taxon>Solanaceae</taxon>
        <taxon>Solanoideae</taxon>
        <taxon>Solaneae</taxon>
        <taxon>Solanum</taxon>
    </lineage>
</organism>
<dbReference type="Gene3D" id="1.20.1280.50">
    <property type="match status" value="1"/>
</dbReference>
<name>M1DEC2_SOLTU</name>
<dbReference type="InterPro" id="IPR001810">
    <property type="entry name" value="F-box_dom"/>
</dbReference>
<dbReference type="PaxDb" id="4113-PGSC0003DMT400087687"/>
<dbReference type="SMART" id="SM00256">
    <property type="entry name" value="FBOX"/>
    <property type="match status" value="1"/>
</dbReference>
<keyword evidence="3" id="KW-1185">Reference proteome</keyword>
<sequence length="199" mass="22690">MAMGTHIPEEEILMDILTKLPVKSLFRFKCVSKSWKTLFSKPYFKKKHLNHAKNQTDSQKLLIGASSSGKTDFNFYCTSLSPNRLLVNDIHKVFWQSISEPFSGCKVYCCCDALFLIEIWTGLSRDEPSMILLWNPTTSESVVLPRLESSLEHEYTYGLGYDSTSDNYKVLRIDKEGDALDEILALKSGSWREICSPSK</sequence>
<feature type="domain" description="F-box" evidence="1">
    <location>
        <begin position="7"/>
        <end position="48"/>
    </location>
</feature>
<dbReference type="AlphaFoldDB" id="M1DEC2"/>
<reference evidence="2" key="2">
    <citation type="submission" date="2015-06" db="UniProtKB">
        <authorList>
            <consortium name="EnsemblPlants"/>
        </authorList>
    </citation>
    <scope>IDENTIFICATION</scope>
    <source>
        <strain evidence="2">DM1-3 516 R44</strain>
    </source>
</reference>
<reference evidence="3" key="1">
    <citation type="journal article" date="2011" name="Nature">
        <title>Genome sequence and analysis of the tuber crop potato.</title>
        <authorList>
            <consortium name="The Potato Genome Sequencing Consortium"/>
        </authorList>
    </citation>
    <scope>NUCLEOTIDE SEQUENCE [LARGE SCALE GENOMIC DNA]</scope>
    <source>
        <strain evidence="3">cv. DM1-3 516 R44</strain>
    </source>
</reference>
<dbReference type="InParanoid" id="M1DEC2"/>
<dbReference type="InterPro" id="IPR036047">
    <property type="entry name" value="F-box-like_dom_sf"/>
</dbReference>
<dbReference type="Pfam" id="PF00646">
    <property type="entry name" value="F-box"/>
    <property type="match status" value="1"/>
</dbReference>
<dbReference type="CDD" id="cd22157">
    <property type="entry name" value="F-box_AtFBW1-like"/>
    <property type="match status" value="1"/>
</dbReference>
<dbReference type="PANTHER" id="PTHR31672:SF13">
    <property type="entry name" value="F-BOX PROTEIN CPR30-LIKE"/>
    <property type="match status" value="1"/>
</dbReference>
<dbReference type="NCBIfam" id="TIGR01640">
    <property type="entry name" value="F_box_assoc_1"/>
    <property type="match status" value="1"/>
</dbReference>
<dbReference type="InterPro" id="IPR013187">
    <property type="entry name" value="F-box-assoc_dom_typ3"/>
</dbReference>
<evidence type="ECO:0000313" key="3">
    <source>
        <dbReference type="Proteomes" id="UP000011115"/>
    </source>
</evidence>
<dbReference type="Gramene" id="PGSC0003DMT400087687">
    <property type="protein sequence ID" value="PGSC0003DMT400087687"/>
    <property type="gene ID" value="PGSC0003DMG400037258"/>
</dbReference>
<dbReference type="Proteomes" id="UP000011115">
    <property type="component" value="Unassembled WGS sequence"/>
</dbReference>
<dbReference type="HOGENOM" id="CLU_027176_1_3_1"/>
<proteinExistence type="predicted"/>
<dbReference type="SUPFAM" id="SSF81383">
    <property type="entry name" value="F-box domain"/>
    <property type="match status" value="1"/>
</dbReference>
<dbReference type="OMA" id="CSIAKPD"/>
<dbReference type="PANTHER" id="PTHR31672">
    <property type="entry name" value="BNACNNG10540D PROTEIN"/>
    <property type="match status" value="1"/>
</dbReference>
<dbReference type="InterPro" id="IPR050796">
    <property type="entry name" value="SCF_F-box_component"/>
</dbReference>
<dbReference type="Pfam" id="PF08268">
    <property type="entry name" value="FBA_3"/>
    <property type="match status" value="1"/>
</dbReference>
<evidence type="ECO:0000259" key="1">
    <source>
        <dbReference type="SMART" id="SM00256"/>
    </source>
</evidence>
<dbReference type="InterPro" id="IPR017451">
    <property type="entry name" value="F-box-assoc_interact_dom"/>
</dbReference>
<evidence type="ECO:0000313" key="2">
    <source>
        <dbReference type="EnsemblPlants" id="PGSC0003DMT400087687"/>
    </source>
</evidence>
<dbReference type="EnsemblPlants" id="PGSC0003DMT400087687">
    <property type="protein sequence ID" value="PGSC0003DMT400087687"/>
    <property type="gene ID" value="PGSC0003DMG400037258"/>
</dbReference>